<dbReference type="Pfam" id="PF06226">
    <property type="entry name" value="DUF1007"/>
    <property type="match status" value="1"/>
</dbReference>
<gene>
    <name evidence="1" type="ORF">D3867_28850</name>
</gene>
<reference evidence="1 2" key="1">
    <citation type="submission" date="2018-09" db="EMBL/GenBank/DDBJ databases">
        <title>Whole genome based analysis of evolution and adaptive divergence in Indian and Brazilian strains of Azospirillum brasilense.</title>
        <authorList>
            <person name="Singh C."/>
            <person name="Tripathi A.K."/>
        </authorList>
    </citation>
    <scope>NUCLEOTIDE SEQUENCE [LARGE SCALE GENOMIC DNA]</scope>
    <source>
        <strain evidence="1 2">MTCC4036</strain>
        <plasmid evidence="1 2">p2</plasmid>
    </source>
</reference>
<dbReference type="Proteomes" id="UP000298596">
    <property type="component" value="Plasmid p2"/>
</dbReference>
<protein>
    <submittedName>
        <fullName evidence="1">DUF1007 family protein</fullName>
    </submittedName>
</protein>
<name>A0A4D8QCN8_AZOBR</name>
<geneLocation type="plasmid" evidence="1">
    <name>p2</name>
</geneLocation>
<accession>A0A4D8QCN8</accession>
<dbReference type="AlphaFoldDB" id="A0A4D8QCN8"/>
<organism evidence="1 2">
    <name type="scientific">Azospirillum brasilense</name>
    <dbReference type="NCBI Taxonomy" id="192"/>
    <lineage>
        <taxon>Bacteria</taxon>
        <taxon>Pseudomonadati</taxon>
        <taxon>Pseudomonadota</taxon>
        <taxon>Alphaproteobacteria</taxon>
        <taxon>Rhodospirillales</taxon>
        <taxon>Azospirillaceae</taxon>
        <taxon>Azospirillum</taxon>
    </lineage>
</organism>
<sequence>MPAGAAGDRTHLLLSAARRFGIALTLAAGLTAASGGVQAHPHVFVEVGFGLQFIDRALEAIDVTWRFDEFYSQAMLPDYMKKGEKQLSPQGVKGLYDDVFRFLADYRFFTDVRVDGVLMNPVKATGFMARVDRGALVFTFLVPLPKPMTAGTLDLIGFDPEYFIEYTLAGPPEIRGKPPRHTCKTRRFQRDTEITGPVGVAGLSCTIG</sequence>
<evidence type="ECO:0000313" key="1">
    <source>
        <dbReference type="EMBL" id="QCO05880.1"/>
    </source>
</evidence>
<proteinExistence type="predicted"/>
<dbReference type="EMBL" id="CP032332">
    <property type="protein sequence ID" value="QCO05880.1"/>
    <property type="molecule type" value="Genomic_DNA"/>
</dbReference>
<evidence type="ECO:0000313" key="2">
    <source>
        <dbReference type="Proteomes" id="UP000298596"/>
    </source>
</evidence>
<dbReference type="InterPro" id="IPR010412">
    <property type="entry name" value="DUF1007"/>
</dbReference>
<keyword evidence="1" id="KW-0614">Plasmid</keyword>